<evidence type="ECO:0000313" key="2">
    <source>
        <dbReference type="EMBL" id="KIL45500.1"/>
    </source>
</evidence>
<evidence type="ECO:0000313" key="3">
    <source>
        <dbReference type="Proteomes" id="UP000031938"/>
    </source>
</evidence>
<sequence length="238" mass="27675">MKMFSPVDFQTFQLFSPSHIAVIVLFLIICIFFLLYLKKAKLTNNKRLSSILVTIFIVSELSYQIWALSVRIWESKYFLPLQLCSFSTFFGLYLHFKRSTVIFYFFFYIGFLPPILAILTPDLLYDFPHYFFGKFFIQHMAIPISAVYLLVAKDYNLPFKSVWISFLCLNLVAIPIGGVNYLLGSNYFFLSGPPVSDTALSLFGNGWFYILQLEILALFFFHLTFVFGKGILLFTKKN</sequence>
<dbReference type="OrthoDB" id="9813172at2"/>
<accession>A0A0C2R5J1</accession>
<feature type="transmembrane region" description="Helical" evidence="1">
    <location>
        <begin position="101"/>
        <end position="119"/>
    </location>
</feature>
<protein>
    <recommendedName>
        <fullName evidence="4">ABC transporter permease</fullName>
    </recommendedName>
</protein>
<reference evidence="2 3" key="1">
    <citation type="submission" date="2015-01" db="EMBL/GenBank/DDBJ databases">
        <title>Genome sequencing of Jeotgalibacillus soli.</title>
        <authorList>
            <person name="Goh K.M."/>
            <person name="Chan K.-G."/>
            <person name="Yaakop A.S."/>
            <person name="Ee R."/>
            <person name="Gan H.M."/>
            <person name="Chan C.S."/>
        </authorList>
    </citation>
    <scope>NUCLEOTIDE SEQUENCE [LARGE SCALE GENOMIC DNA]</scope>
    <source>
        <strain evidence="2 3">P9</strain>
    </source>
</reference>
<feature type="transmembrane region" description="Helical" evidence="1">
    <location>
        <begin position="163"/>
        <end position="189"/>
    </location>
</feature>
<dbReference type="Pfam" id="PF14808">
    <property type="entry name" value="TMEM164"/>
    <property type="match status" value="1"/>
</dbReference>
<dbReference type="Proteomes" id="UP000031938">
    <property type="component" value="Unassembled WGS sequence"/>
</dbReference>
<evidence type="ECO:0008006" key="4">
    <source>
        <dbReference type="Google" id="ProtNLM"/>
    </source>
</evidence>
<dbReference type="PATRIC" id="fig|889306.3.peg.3055"/>
<dbReference type="EMBL" id="JXRP01000018">
    <property type="protein sequence ID" value="KIL45500.1"/>
    <property type="molecule type" value="Genomic_DNA"/>
</dbReference>
<proteinExistence type="predicted"/>
<keyword evidence="1" id="KW-1133">Transmembrane helix</keyword>
<keyword evidence="1" id="KW-0812">Transmembrane</keyword>
<gene>
    <name evidence="2" type="ORF">KP78_30440</name>
</gene>
<dbReference type="InterPro" id="IPR011737">
    <property type="entry name" value="CHP02206_TP0381"/>
</dbReference>
<keyword evidence="3" id="KW-1185">Reference proteome</keyword>
<keyword evidence="1" id="KW-0472">Membrane</keyword>
<dbReference type="AlphaFoldDB" id="A0A0C2R5J1"/>
<name>A0A0C2R5J1_9BACL</name>
<evidence type="ECO:0000256" key="1">
    <source>
        <dbReference type="SAM" id="Phobius"/>
    </source>
</evidence>
<feature type="transmembrane region" description="Helical" evidence="1">
    <location>
        <begin position="20"/>
        <end position="37"/>
    </location>
</feature>
<dbReference type="NCBIfam" id="TIGR02206">
    <property type="entry name" value="intg_mem_TP0381"/>
    <property type="match status" value="1"/>
</dbReference>
<feature type="transmembrane region" description="Helical" evidence="1">
    <location>
        <begin position="131"/>
        <end position="151"/>
    </location>
</feature>
<comment type="caution">
    <text evidence="2">The sequence shown here is derived from an EMBL/GenBank/DDBJ whole genome shotgun (WGS) entry which is preliminary data.</text>
</comment>
<feature type="transmembrane region" description="Helical" evidence="1">
    <location>
        <begin position="49"/>
        <end position="65"/>
    </location>
</feature>
<feature type="transmembrane region" description="Helical" evidence="1">
    <location>
        <begin position="209"/>
        <end position="234"/>
    </location>
</feature>
<dbReference type="STRING" id="889306.KP78_30440"/>
<feature type="transmembrane region" description="Helical" evidence="1">
    <location>
        <begin position="77"/>
        <end position="94"/>
    </location>
</feature>
<organism evidence="2 3">
    <name type="scientific">Jeotgalibacillus soli</name>
    <dbReference type="NCBI Taxonomy" id="889306"/>
    <lineage>
        <taxon>Bacteria</taxon>
        <taxon>Bacillati</taxon>
        <taxon>Bacillota</taxon>
        <taxon>Bacilli</taxon>
        <taxon>Bacillales</taxon>
        <taxon>Caryophanaceae</taxon>
        <taxon>Jeotgalibacillus</taxon>
    </lineage>
</organism>